<organism evidence="1 2">
    <name type="scientific">Nocardioides caricicola</name>
    <dbReference type="NCBI Taxonomy" id="634770"/>
    <lineage>
        <taxon>Bacteria</taxon>
        <taxon>Bacillati</taxon>
        <taxon>Actinomycetota</taxon>
        <taxon>Actinomycetes</taxon>
        <taxon>Propionibacteriales</taxon>
        <taxon>Nocardioidaceae</taxon>
        <taxon>Nocardioides</taxon>
    </lineage>
</organism>
<protein>
    <recommendedName>
        <fullName evidence="3">CopG family transcriptional regulator</fullName>
    </recommendedName>
</protein>
<name>A0ABW0N0V9_9ACTN</name>
<proteinExistence type="predicted"/>
<sequence>MPKTKSDFPEQIVVRLTAEQMTFLRDISGMSGIKPSKLIRALIEQARVNQQVDDAIATIDTTLEEVCHAVGR</sequence>
<dbReference type="Proteomes" id="UP001595956">
    <property type="component" value="Unassembled WGS sequence"/>
</dbReference>
<gene>
    <name evidence="1" type="ORF">ACFPKY_13960</name>
</gene>
<keyword evidence="2" id="KW-1185">Reference proteome</keyword>
<dbReference type="EMBL" id="JBHSMD010000004">
    <property type="protein sequence ID" value="MFC5494219.1"/>
    <property type="molecule type" value="Genomic_DNA"/>
</dbReference>
<evidence type="ECO:0008006" key="3">
    <source>
        <dbReference type="Google" id="ProtNLM"/>
    </source>
</evidence>
<comment type="caution">
    <text evidence="1">The sequence shown here is derived from an EMBL/GenBank/DDBJ whole genome shotgun (WGS) entry which is preliminary data.</text>
</comment>
<evidence type="ECO:0000313" key="2">
    <source>
        <dbReference type="Proteomes" id="UP001595956"/>
    </source>
</evidence>
<accession>A0ABW0N0V9</accession>
<dbReference type="RefSeq" id="WP_345180084.1">
    <property type="nucleotide sequence ID" value="NZ_BAABFQ010000007.1"/>
</dbReference>
<evidence type="ECO:0000313" key="1">
    <source>
        <dbReference type="EMBL" id="MFC5494219.1"/>
    </source>
</evidence>
<reference evidence="2" key="1">
    <citation type="journal article" date="2019" name="Int. J. Syst. Evol. Microbiol.">
        <title>The Global Catalogue of Microorganisms (GCM) 10K type strain sequencing project: providing services to taxonomists for standard genome sequencing and annotation.</title>
        <authorList>
            <consortium name="The Broad Institute Genomics Platform"/>
            <consortium name="The Broad Institute Genome Sequencing Center for Infectious Disease"/>
            <person name="Wu L."/>
            <person name="Ma J."/>
        </authorList>
    </citation>
    <scope>NUCLEOTIDE SEQUENCE [LARGE SCALE GENOMIC DNA]</scope>
    <source>
        <strain evidence="2">KACC 13778</strain>
    </source>
</reference>